<keyword evidence="1" id="KW-0732">Signal</keyword>
<feature type="signal peptide" evidence="1">
    <location>
        <begin position="1"/>
        <end position="21"/>
    </location>
</feature>
<proteinExistence type="predicted"/>
<evidence type="ECO:0000256" key="1">
    <source>
        <dbReference type="SAM" id="SignalP"/>
    </source>
</evidence>
<reference evidence="3" key="1">
    <citation type="journal article" date="2019" name="Int. J. Syst. Evol. Microbiol.">
        <title>The Global Catalogue of Microorganisms (GCM) 10K type strain sequencing project: providing services to taxonomists for standard genome sequencing and annotation.</title>
        <authorList>
            <consortium name="The Broad Institute Genomics Platform"/>
            <consortium name="The Broad Institute Genome Sequencing Center for Infectious Disease"/>
            <person name="Wu L."/>
            <person name="Ma J."/>
        </authorList>
    </citation>
    <scope>NUCLEOTIDE SEQUENCE [LARGE SCALE GENOMIC DNA]</scope>
    <source>
        <strain evidence="3">CCUG 66188</strain>
    </source>
</reference>
<comment type="caution">
    <text evidence="2">The sequence shown here is derived from an EMBL/GenBank/DDBJ whole genome shotgun (WGS) entry which is preliminary data.</text>
</comment>
<dbReference type="Proteomes" id="UP001596353">
    <property type="component" value="Unassembled WGS sequence"/>
</dbReference>
<name>A0ABW2B255_9RHOB</name>
<protein>
    <submittedName>
        <fullName evidence="2">Uncharacterized protein</fullName>
    </submittedName>
</protein>
<gene>
    <name evidence="2" type="ORF">ACFQFQ_09655</name>
</gene>
<sequence>MKKIFALTAAVAMSIAAGASAQNTTQAAVLGETGNPNYPIRVQGGNGQIYSCKAEIETIDGVRARRCVQDDDGALYAAGAALAQARLLQPVHCCLSFWQPATATTTQQPPRQPATDS</sequence>
<dbReference type="EMBL" id="JBHSWG010000001">
    <property type="protein sequence ID" value="MFC6759696.1"/>
    <property type="molecule type" value="Genomic_DNA"/>
</dbReference>
<organism evidence="2 3">
    <name type="scientific">Sulfitobacter porphyrae</name>
    <dbReference type="NCBI Taxonomy" id="1246864"/>
    <lineage>
        <taxon>Bacteria</taxon>
        <taxon>Pseudomonadati</taxon>
        <taxon>Pseudomonadota</taxon>
        <taxon>Alphaproteobacteria</taxon>
        <taxon>Rhodobacterales</taxon>
        <taxon>Roseobacteraceae</taxon>
        <taxon>Sulfitobacter</taxon>
    </lineage>
</organism>
<evidence type="ECO:0000313" key="2">
    <source>
        <dbReference type="EMBL" id="MFC6759696.1"/>
    </source>
</evidence>
<feature type="chain" id="PRO_5047382875" evidence="1">
    <location>
        <begin position="22"/>
        <end position="117"/>
    </location>
</feature>
<evidence type="ECO:0000313" key="3">
    <source>
        <dbReference type="Proteomes" id="UP001596353"/>
    </source>
</evidence>
<keyword evidence="3" id="KW-1185">Reference proteome</keyword>
<accession>A0ABW2B255</accession>